<evidence type="ECO:0000313" key="2">
    <source>
        <dbReference type="Proteomes" id="UP000019441"/>
    </source>
</evidence>
<evidence type="ECO:0000313" key="1">
    <source>
        <dbReference type="EMBL" id="AHJ32226.1"/>
    </source>
</evidence>
<name>A0A806L4T2_LACPA</name>
<dbReference type="EMBL" id="CP007122">
    <property type="protein sequence ID" value="AHJ32226.1"/>
    <property type="molecule type" value="Genomic_DNA"/>
</dbReference>
<dbReference type="AlphaFoldDB" id="A0A806L4T2"/>
<reference evidence="1 2" key="1">
    <citation type="journal article" date="2014" name="Genome Announc.">
        <title>Whole Genome Sequence of the Probiotic Strain Lactobacillus paracasei N1115, Isolated from Traditional Chinese Fermented Milk.</title>
        <authorList>
            <person name="Wang S."/>
            <person name="Zhu H."/>
            <person name="He F."/>
            <person name="Luo Y."/>
            <person name="Kang Z."/>
            <person name="Lu C."/>
            <person name="Feng L."/>
            <person name="Lu X."/>
            <person name="Xue Y."/>
            <person name="Wang H."/>
        </authorList>
    </citation>
    <scope>NUCLEOTIDE SEQUENCE [LARGE SCALE GENOMIC DNA]</scope>
    <source>
        <strain evidence="1 2">N1115</strain>
    </source>
</reference>
<dbReference type="Proteomes" id="UP000019441">
    <property type="component" value="Chromosome"/>
</dbReference>
<dbReference type="KEGG" id="lpq:AF91_03145"/>
<protein>
    <submittedName>
        <fullName evidence="1">Uncharacterized protein</fullName>
    </submittedName>
</protein>
<gene>
    <name evidence="1" type="ORF">AF91_03145</name>
</gene>
<organism evidence="1 2">
    <name type="scientific">Lacticaseibacillus paracasei N1115</name>
    <dbReference type="NCBI Taxonomy" id="1446494"/>
    <lineage>
        <taxon>Bacteria</taxon>
        <taxon>Bacillati</taxon>
        <taxon>Bacillota</taxon>
        <taxon>Bacilli</taxon>
        <taxon>Lactobacillales</taxon>
        <taxon>Lactobacillaceae</taxon>
        <taxon>Lacticaseibacillus</taxon>
    </lineage>
</organism>
<proteinExistence type="predicted"/>
<accession>A0A806L4T2</accession>
<sequence>MNTVSDNMVKGFKGYRKKPNYAKKNLDFFLVFVVKNGKIKKLKLRIHNSFFTKFG</sequence>